<gene>
    <name evidence="4" type="ORF">SAMN06295933_1007</name>
</gene>
<sequence length="262" mass="29687">MTAKQTIKCILIDDELPALDELNYLLSDFDDIEIIGTATSATQGIKLIEEEEPDLVFLDIQMPGKNGFHVLQEIIQFPNPPLVIFATAYDEYALQAFEENAVDYILKPFSQERISKSLDRVRCLIFGCAEKVELPNMNALLSGMGLGNNVLRISVEGNGRILLLEPAEVILCRMEERKIMIYTAQGIFPCYGDKTLDKLEERLHGQPFFKANRGELVNLTHVRDFAPWFNGKYVLTMNNIQDNEVIISKGRVKSFRERLGLA</sequence>
<dbReference type="CDD" id="cd17532">
    <property type="entry name" value="REC_LytTR_AlgR-like"/>
    <property type="match status" value="1"/>
</dbReference>
<evidence type="ECO:0000313" key="4">
    <source>
        <dbReference type="EMBL" id="SME98152.1"/>
    </source>
</evidence>
<name>A0A1X7CK03_9BACT</name>
<dbReference type="Proteomes" id="UP000192906">
    <property type="component" value="Unassembled WGS sequence"/>
</dbReference>
<dbReference type="PANTHER" id="PTHR37299">
    <property type="entry name" value="TRANSCRIPTIONAL REGULATOR-RELATED"/>
    <property type="match status" value="1"/>
</dbReference>
<dbReference type="GO" id="GO:0000156">
    <property type="term" value="F:phosphorelay response regulator activity"/>
    <property type="evidence" value="ECO:0007669"/>
    <property type="project" value="InterPro"/>
</dbReference>
<keyword evidence="5" id="KW-1185">Reference proteome</keyword>
<dbReference type="InterPro" id="IPR011006">
    <property type="entry name" value="CheY-like_superfamily"/>
</dbReference>
<dbReference type="InterPro" id="IPR046947">
    <property type="entry name" value="LytR-like"/>
</dbReference>
<evidence type="ECO:0000259" key="3">
    <source>
        <dbReference type="PROSITE" id="PS50930"/>
    </source>
</evidence>
<accession>A0A1X7CK03</accession>
<dbReference type="SUPFAM" id="SSF52172">
    <property type="entry name" value="CheY-like"/>
    <property type="match status" value="1"/>
</dbReference>
<dbReference type="InterPro" id="IPR007492">
    <property type="entry name" value="LytTR_DNA-bd_dom"/>
</dbReference>
<dbReference type="PANTHER" id="PTHR37299:SF1">
    <property type="entry name" value="STAGE 0 SPORULATION PROTEIN A HOMOLOG"/>
    <property type="match status" value="1"/>
</dbReference>
<evidence type="ECO:0000313" key="5">
    <source>
        <dbReference type="Proteomes" id="UP000192906"/>
    </source>
</evidence>
<dbReference type="Pfam" id="PF00072">
    <property type="entry name" value="Response_reg"/>
    <property type="match status" value="1"/>
</dbReference>
<dbReference type="AlphaFoldDB" id="A0A1X7CK03"/>
<dbReference type="SMART" id="SM00448">
    <property type="entry name" value="REC"/>
    <property type="match status" value="1"/>
</dbReference>
<proteinExistence type="predicted"/>
<dbReference type="OrthoDB" id="1490554at2"/>
<feature type="domain" description="Response regulatory" evidence="2">
    <location>
        <begin position="8"/>
        <end position="122"/>
    </location>
</feature>
<feature type="domain" description="HTH LytTR-type" evidence="3">
    <location>
        <begin position="153"/>
        <end position="261"/>
    </location>
</feature>
<protein>
    <submittedName>
        <fullName evidence="4">Two component transcriptional regulator, LytTR family</fullName>
    </submittedName>
</protein>
<dbReference type="Gene3D" id="3.40.50.2300">
    <property type="match status" value="1"/>
</dbReference>
<organism evidence="4 5">
    <name type="scientific">Desulfovibrio gilichinskyi</name>
    <dbReference type="NCBI Taxonomy" id="1519643"/>
    <lineage>
        <taxon>Bacteria</taxon>
        <taxon>Pseudomonadati</taxon>
        <taxon>Thermodesulfobacteriota</taxon>
        <taxon>Desulfovibrionia</taxon>
        <taxon>Desulfovibrionales</taxon>
        <taxon>Desulfovibrionaceae</taxon>
        <taxon>Desulfovibrio</taxon>
    </lineage>
</organism>
<reference evidence="5" key="1">
    <citation type="submission" date="2017-04" db="EMBL/GenBank/DDBJ databases">
        <authorList>
            <person name="Varghese N."/>
            <person name="Submissions S."/>
        </authorList>
    </citation>
    <scope>NUCLEOTIDE SEQUENCE [LARGE SCALE GENOMIC DNA]</scope>
    <source>
        <strain evidence="5">K3S</strain>
    </source>
</reference>
<dbReference type="PROSITE" id="PS50930">
    <property type="entry name" value="HTH_LYTTR"/>
    <property type="match status" value="1"/>
</dbReference>
<dbReference type="RefSeq" id="WP_085099170.1">
    <property type="nucleotide sequence ID" value="NZ_FWZU01000001.1"/>
</dbReference>
<dbReference type="InterPro" id="IPR001789">
    <property type="entry name" value="Sig_transdc_resp-reg_receiver"/>
</dbReference>
<keyword evidence="1" id="KW-0597">Phosphoprotein</keyword>
<dbReference type="EMBL" id="FWZU01000001">
    <property type="protein sequence ID" value="SME98152.1"/>
    <property type="molecule type" value="Genomic_DNA"/>
</dbReference>
<dbReference type="Gene3D" id="2.40.50.1020">
    <property type="entry name" value="LytTr DNA-binding domain"/>
    <property type="match status" value="1"/>
</dbReference>
<dbReference type="GO" id="GO:0003677">
    <property type="term" value="F:DNA binding"/>
    <property type="evidence" value="ECO:0007669"/>
    <property type="project" value="InterPro"/>
</dbReference>
<evidence type="ECO:0000259" key="2">
    <source>
        <dbReference type="PROSITE" id="PS50110"/>
    </source>
</evidence>
<dbReference type="SMART" id="SM00850">
    <property type="entry name" value="LytTR"/>
    <property type="match status" value="1"/>
</dbReference>
<dbReference type="STRING" id="1519643.SAMN06295933_1007"/>
<dbReference type="PROSITE" id="PS50110">
    <property type="entry name" value="RESPONSE_REGULATORY"/>
    <property type="match status" value="1"/>
</dbReference>
<feature type="modified residue" description="4-aspartylphosphate" evidence="1">
    <location>
        <position position="59"/>
    </location>
</feature>
<evidence type="ECO:0000256" key="1">
    <source>
        <dbReference type="PROSITE-ProRule" id="PRU00169"/>
    </source>
</evidence>
<dbReference type="Pfam" id="PF04397">
    <property type="entry name" value="LytTR"/>
    <property type="match status" value="1"/>
</dbReference>